<proteinExistence type="predicted"/>
<dbReference type="InterPro" id="IPR011711">
    <property type="entry name" value="GntR_C"/>
</dbReference>
<accession>A0A4P7UHX6</accession>
<evidence type="ECO:0000313" key="5">
    <source>
        <dbReference type="EMBL" id="QCC85935.1"/>
    </source>
</evidence>
<name>A0A4P7UHX6_DESDE</name>
<dbReference type="Pfam" id="PF00392">
    <property type="entry name" value="GntR"/>
    <property type="match status" value="1"/>
</dbReference>
<dbReference type="GO" id="GO:0003700">
    <property type="term" value="F:DNA-binding transcription factor activity"/>
    <property type="evidence" value="ECO:0007669"/>
    <property type="project" value="InterPro"/>
</dbReference>
<dbReference type="SUPFAM" id="SSF46785">
    <property type="entry name" value="Winged helix' DNA-binding domain"/>
    <property type="match status" value="1"/>
</dbReference>
<dbReference type="Gene3D" id="1.10.10.10">
    <property type="entry name" value="Winged helix-like DNA-binding domain superfamily/Winged helix DNA-binding domain"/>
    <property type="match status" value="1"/>
</dbReference>
<evidence type="ECO:0000256" key="2">
    <source>
        <dbReference type="ARBA" id="ARBA00023125"/>
    </source>
</evidence>
<gene>
    <name evidence="5" type="ORF">DDIC_08615</name>
</gene>
<dbReference type="InterPro" id="IPR036390">
    <property type="entry name" value="WH_DNA-bd_sf"/>
</dbReference>
<reference evidence="5 6" key="1">
    <citation type="submission" date="2019-02" db="EMBL/GenBank/DDBJ databases">
        <title>Complete Genome Sequence of Desulfovibrio desulfuricans IC1, a Sulfonate Utilizing Anaerobe.</title>
        <authorList>
            <person name="Day L.A."/>
            <person name="De Leon K.B."/>
            <person name="Wall J.D."/>
        </authorList>
    </citation>
    <scope>NUCLEOTIDE SEQUENCE [LARGE SCALE GENOMIC DNA]</scope>
    <source>
        <strain evidence="5 6">IC1</strain>
    </source>
</reference>
<evidence type="ECO:0000256" key="3">
    <source>
        <dbReference type="ARBA" id="ARBA00023163"/>
    </source>
</evidence>
<dbReference type="Proteomes" id="UP000297065">
    <property type="component" value="Chromosome"/>
</dbReference>
<keyword evidence="1" id="KW-0805">Transcription regulation</keyword>
<evidence type="ECO:0000259" key="4">
    <source>
        <dbReference type="PROSITE" id="PS50949"/>
    </source>
</evidence>
<dbReference type="AlphaFoldDB" id="A0A4P7UHX6"/>
<keyword evidence="2" id="KW-0238">DNA-binding</keyword>
<dbReference type="OrthoDB" id="5365904at2"/>
<dbReference type="PANTHER" id="PTHR43537:SF24">
    <property type="entry name" value="GLUCONATE OPERON TRANSCRIPTIONAL REPRESSOR"/>
    <property type="match status" value="1"/>
</dbReference>
<dbReference type="RefSeq" id="WP_136400061.1">
    <property type="nucleotide sequence ID" value="NZ_CP036295.1"/>
</dbReference>
<dbReference type="SMART" id="SM00895">
    <property type="entry name" value="FCD"/>
    <property type="match status" value="1"/>
</dbReference>
<evidence type="ECO:0000256" key="1">
    <source>
        <dbReference type="ARBA" id="ARBA00023015"/>
    </source>
</evidence>
<dbReference type="Pfam" id="PF07729">
    <property type="entry name" value="FCD"/>
    <property type="match status" value="1"/>
</dbReference>
<protein>
    <submittedName>
        <fullName evidence="5">GntR family transcriptional regulator</fullName>
    </submittedName>
</protein>
<dbReference type="GO" id="GO:0003677">
    <property type="term" value="F:DNA binding"/>
    <property type="evidence" value="ECO:0007669"/>
    <property type="project" value="UniProtKB-KW"/>
</dbReference>
<dbReference type="SMART" id="SM00345">
    <property type="entry name" value="HTH_GNTR"/>
    <property type="match status" value="1"/>
</dbReference>
<dbReference type="SUPFAM" id="SSF48008">
    <property type="entry name" value="GntR ligand-binding domain-like"/>
    <property type="match status" value="1"/>
</dbReference>
<evidence type="ECO:0000313" key="6">
    <source>
        <dbReference type="Proteomes" id="UP000297065"/>
    </source>
</evidence>
<dbReference type="Gene3D" id="1.20.120.530">
    <property type="entry name" value="GntR ligand-binding domain-like"/>
    <property type="match status" value="1"/>
</dbReference>
<organism evidence="5 6">
    <name type="scientific">Desulfovibrio desulfuricans</name>
    <dbReference type="NCBI Taxonomy" id="876"/>
    <lineage>
        <taxon>Bacteria</taxon>
        <taxon>Pseudomonadati</taxon>
        <taxon>Thermodesulfobacteriota</taxon>
        <taxon>Desulfovibrionia</taxon>
        <taxon>Desulfovibrionales</taxon>
        <taxon>Desulfovibrionaceae</taxon>
        <taxon>Desulfovibrio</taxon>
    </lineage>
</organism>
<sequence length="219" mass="25379">MLNDRKKQAYNYLRNAIISNELAPGAPIREQELTKRLKMSRTPIREAMRELEKDGLLISYPARGTFVLVVSPSDAAEIYDLRILCELWALEQGLSRMHDSEIEIINRLTKEAETNIDWEKFHLSDLLLHNLIIEKSYNKRLVSFIQAINGQIERIRRFNAKGKARYDLGIVEHKKILNALFNRNLPAAKKALEEHLRTSRSTAIEIAKMFEMQSVPHKS</sequence>
<dbReference type="PANTHER" id="PTHR43537">
    <property type="entry name" value="TRANSCRIPTIONAL REGULATOR, GNTR FAMILY"/>
    <property type="match status" value="1"/>
</dbReference>
<dbReference type="EMBL" id="CP036295">
    <property type="protein sequence ID" value="QCC85935.1"/>
    <property type="molecule type" value="Genomic_DNA"/>
</dbReference>
<dbReference type="PROSITE" id="PS50949">
    <property type="entry name" value="HTH_GNTR"/>
    <property type="match status" value="1"/>
</dbReference>
<dbReference type="CDD" id="cd07377">
    <property type="entry name" value="WHTH_GntR"/>
    <property type="match status" value="1"/>
</dbReference>
<dbReference type="InterPro" id="IPR000524">
    <property type="entry name" value="Tscrpt_reg_HTH_GntR"/>
</dbReference>
<dbReference type="PRINTS" id="PR00035">
    <property type="entry name" value="HTHGNTR"/>
</dbReference>
<keyword evidence="3" id="KW-0804">Transcription</keyword>
<feature type="domain" description="HTH gntR-type" evidence="4">
    <location>
        <begin position="3"/>
        <end position="70"/>
    </location>
</feature>
<dbReference type="InterPro" id="IPR008920">
    <property type="entry name" value="TF_FadR/GntR_C"/>
</dbReference>
<dbReference type="InterPro" id="IPR036388">
    <property type="entry name" value="WH-like_DNA-bd_sf"/>
</dbReference>